<evidence type="ECO:0000313" key="2">
    <source>
        <dbReference type="Proteomes" id="UP001055580"/>
    </source>
</evidence>
<dbReference type="EMBL" id="CP098401">
    <property type="protein sequence ID" value="URW75879.1"/>
    <property type="molecule type" value="Genomic_DNA"/>
</dbReference>
<proteinExistence type="predicted"/>
<dbReference type="Pfam" id="PF11000">
    <property type="entry name" value="DUF2840"/>
    <property type="match status" value="1"/>
</dbReference>
<dbReference type="InterPro" id="IPR021263">
    <property type="entry name" value="DUF2840"/>
</dbReference>
<gene>
    <name evidence="1" type="ORF">M9980_01195</name>
</gene>
<keyword evidence="2" id="KW-1185">Reference proteome</keyword>
<dbReference type="Proteomes" id="UP001055580">
    <property type="component" value="Chromosome"/>
</dbReference>
<name>A0ABY4TV75_9SPHN</name>
<reference evidence="1" key="1">
    <citation type="submission" date="2022-05" db="EMBL/GenBank/DDBJ databases">
        <title>Sphingomonas sp. strain RMG20 Genome sequencing and assembly.</title>
        <authorList>
            <person name="Kim I."/>
        </authorList>
    </citation>
    <scope>NUCLEOTIDE SEQUENCE</scope>
    <source>
        <strain evidence="1">RMG20</strain>
    </source>
</reference>
<dbReference type="RefSeq" id="WP_250752512.1">
    <property type="nucleotide sequence ID" value="NZ_CP098401.1"/>
</dbReference>
<sequence>MTAVAPAGAPLAPSNIDGQTRVDLIHRPGEIEHWVRFGNAVAETIIDRRRRALWFSPGTILAFVRWRSNTFGTVLSRIDILTAAMPGQPLSTVPGVTPGGIPLLRLAGWPSVAETLAAIDAIDTIGLDPADICPDHWRQVHHHLTARSTPRTYTLARHRAWRLRQATASC</sequence>
<accession>A0ABY4TV75</accession>
<protein>
    <submittedName>
        <fullName evidence="1">DUF2840 domain-containing protein</fullName>
    </submittedName>
</protein>
<organism evidence="1 2">
    <name type="scientific">Sphingomonas donggukensis</name>
    <dbReference type="NCBI Taxonomy" id="2949093"/>
    <lineage>
        <taxon>Bacteria</taxon>
        <taxon>Pseudomonadati</taxon>
        <taxon>Pseudomonadota</taxon>
        <taxon>Alphaproteobacteria</taxon>
        <taxon>Sphingomonadales</taxon>
        <taxon>Sphingomonadaceae</taxon>
        <taxon>Sphingomonas</taxon>
    </lineage>
</organism>
<evidence type="ECO:0000313" key="1">
    <source>
        <dbReference type="EMBL" id="URW75879.1"/>
    </source>
</evidence>